<sequence length="64" mass="7254">MNTNRDNFHDWARDKPDSTSFSGLHRSELHDLNSHPRVRWGRLFFLVVLAVALGAGFKYLAAAA</sequence>
<feature type="transmembrane region" description="Helical" evidence="2">
    <location>
        <begin position="43"/>
        <end position="61"/>
    </location>
</feature>
<reference evidence="3" key="1">
    <citation type="submission" date="2023-06" db="EMBL/GenBank/DDBJ databases">
        <authorList>
            <person name="Jiang Y."/>
            <person name="Liu Q."/>
        </authorList>
    </citation>
    <scope>NUCLEOTIDE SEQUENCE</scope>
    <source>
        <strain evidence="3">CGMCC 1.12090</strain>
    </source>
</reference>
<dbReference type="Proteomes" id="UP001169027">
    <property type="component" value="Unassembled WGS sequence"/>
</dbReference>
<evidence type="ECO:0000256" key="2">
    <source>
        <dbReference type="SAM" id="Phobius"/>
    </source>
</evidence>
<evidence type="ECO:0000256" key="1">
    <source>
        <dbReference type="SAM" id="MobiDB-lite"/>
    </source>
</evidence>
<gene>
    <name evidence="3" type="ORF">Q2T77_06210</name>
</gene>
<keyword evidence="4" id="KW-1185">Reference proteome</keyword>
<feature type="compositionally biased region" description="Basic and acidic residues" evidence="1">
    <location>
        <begin position="1"/>
        <end position="17"/>
    </location>
</feature>
<feature type="region of interest" description="Disordered" evidence="1">
    <location>
        <begin position="1"/>
        <end position="23"/>
    </location>
</feature>
<evidence type="ECO:0000313" key="3">
    <source>
        <dbReference type="EMBL" id="MDO1531874.1"/>
    </source>
</evidence>
<protein>
    <submittedName>
        <fullName evidence="3">Uncharacterized protein</fullName>
    </submittedName>
</protein>
<keyword evidence="2" id="KW-0812">Transmembrane</keyword>
<evidence type="ECO:0000313" key="4">
    <source>
        <dbReference type="Proteomes" id="UP001169027"/>
    </source>
</evidence>
<keyword evidence="2" id="KW-1133">Transmembrane helix</keyword>
<proteinExistence type="predicted"/>
<accession>A0ABT8S0X8</accession>
<organism evidence="3 4">
    <name type="scientific">Variovorax ginsengisoli</name>
    <dbReference type="NCBI Taxonomy" id="363844"/>
    <lineage>
        <taxon>Bacteria</taxon>
        <taxon>Pseudomonadati</taxon>
        <taxon>Pseudomonadota</taxon>
        <taxon>Betaproteobacteria</taxon>
        <taxon>Burkholderiales</taxon>
        <taxon>Comamonadaceae</taxon>
        <taxon>Variovorax</taxon>
    </lineage>
</organism>
<dbReference type="EMBL" id="JAUKVY010000003">
    <property type="protein sequence ID" value="MDO1531874.1"/>
    <property type="molecule type" value="Genomic_DNA"/>
</dbReference>
<dbReference type="RefSeq" id="WP_301805487.1">
    <property type="nucleotide sequence ID" value="NZ_JAUJZH010000003.1"/>
</dbReference>
<keyword evidence="2" id="KW-0472">Membrane</keyword>
<name>A0ABT8S0X8_9BURK</name>
<comment type="caution">
    <text evidence="3">The sequence shown here is derived from an EMBL/GenBank/DDBJ whole genome shotgun (WGS) entry which is preliminary data.</text>
</comment>